<keyword evidence="5" id="KW-1185">Reference proteome</keyword>
<dbReference type="GO" id="GO:0008483">
    <property type="term" value="F:transaminase activity"/>
    <property type="evidence" value="ECO:0007669"/>
    <property type="project" value="UniProtKB-KW"/>
</dbReference>
<dbReference type="PIRSF" id="PIRSF000390">
    <property type="entry name" value="PLP_StrS"/>
    <property type="match status" value="1"/>
</dbReference>
<evidence type="ECO:0000256" key="3">
    <source>
        <dbReference type="RuleBase" id="RU004508"/>
    </source>
</evidence>
<dbReference type="PANTHER" id="PTHR30244">
    <property type="entry name" value="TRANSAMINASE"/>
    <property type="match status" value="1"/>
</dbReference>
<dbReference type="InterPro" id="IPR000653">
    <property type="entry name" value="DegT/StrS_aminotransferase"/>
</dbReference>
<keyword evidence="4" id="KW-0032">Aminotransferase</keyword>
<dbReference type="EMBL" id="JAMJEV010000013">
    <property type="protein sequence ID" value="MDO0824294.1"/>
    <property type="molecule type" value="Genomic_DNA"/>
</dbReference>
<keyword evidence="1 3" id="KW-0663">Pyridoxal phosphate</keyword>
<evidence type="ECO:0000313" key="5">
    <source>
        <dbReference type="Proteomes" id="UP001176021"/>
    </source>
</evidence>
<sequence>MNAQRINVTKSSMPDFEEYIQALKPVWDSRWLSNRGAASVEFENKLKEYLGTEHLYLFANGHVALEVALNSLYLKGEVITTPYTHCSTTHSIARNGLTPVFVDVKEDNYTINPELIEKAITEKTVAIVATHVYGFVCDVLEIEEIAKKHNLKVIYDAAHAFGVTYKGVGVANFGDAAMFSTHATKALHTIEGGIVAYKDPVLFRAMSYLVNFGFTSQDDIDYIGTNARMNEFEAVMGICNLRHFDEETSKRKTAGDRYLERLDSVRGIKLIKPDTNLKWNYAYFPVIFDGYKETRDEIKAKLEAENIFARKYFYPIVNKAACYADTYGDANVPVAAHAAECVLTLPIYADLAVEDVDRICDVILR</sequence>
<accession>A0ABT8QUQ9</accession>
<dbReference type="Pfam" id="PF01041">
    <property type="entry name" value="DegT_DnrJ_EryC1"/>
    <property type="match status" value="1"/>
</dbReference>
<dbReference type="PANTHER" id="PTHR30244:SF9">
    <property type="entry name" value="PROTEIN RV3402C"/>
    <property type="match status" value="1"/>
</dbReference>
<dbReference type="InterPro" id="IPR015422">
    <property type="entry name" value="PyrdxlP-dep_Trfase_small"/>
</dbReference>
<reference evidence="4" key="1">
    <citation type="submission" date="2022-05" db="EMBL/GenBank/DDBJ databases">
        <title>Expanded diversity of anoxic marine methylotrophy in a Black Sea sulfate reducing microorganism.</title>
        <authorList>
            <person name="Fischer P.Q."/>
            <person name="Stams A.J.M."/>
            <person name="Villanueva L."/>
            <person name="Sousa D.Z."/>
        </authorList>
    </citation>
    <scope>NUCLEOTIDE SEQUENCE</scope>
    <source>
        <strain evidence="4">P130</strain>
    </source>
</reference>
<dbReference type="CDD" id="cd00616">
    <property type="entry name" value="AHBA_syn"/>
    <property type="match status" value="1"/>
</dbReference>
<dbReference type="RefSeq" id="WP_302049268.1">
    <property type="nucleotide sequence ID" value="NZ_JAMJEV010000013.1"/>
</dbReference>
<keyword evidence="4" id="KW-0808">Transferase</keyword>
<evidence type="ECO:0000256" key="1">
    <source>
        <dbReference type="ARBA" id="ARBA00022898"/>
    </source>
</evidence>
<gene>
    <name evidence="4" type="ORF">M8H41_15735</name>
</gene>
<dbReference type="SUPFAM" id="SSF53383">
    <property type="entry name" value="PLP-dependent transferases"/>
    <property type="match status" value="1"/>
</dbReference>
<name>A0ABT8QUQ9_9FIRM</name>
<proteinExistence type="inferred from homology"/>
<comment type="caution">
    <text evidence="4">The sequence shown here is derived from an EMBL/GenBank/DDBJ whole genome shotgun (WGS) entry which is preliminary data.</text>
</comment>
<comment type="similarity">
    <text evidence="2 3">Belongs to the DegT/DnrJ/EryC1 family.</text>
</comment>
<evidence type="ECO:0000256" key="2">
    <source>
        <dbReference type="ARBA" id="ARBA00037999"/>
    </source>
</evidence>
<dbReference type="Gene3D" id="3.90.1150.10">
    <property type="entry name" value="Aspartate Aminotransferase, domain 1"/>
    <property type="match status" value="1"/>
</dbReference>
<dbReference type="Gene3D" id="3.40.640.10">
    <property type="entry name" value="Type I PLP-dependent aspartate aminotransferase-like (Major domain)"/>
    <property type="match status" value="1"/>
</dbReference>
<dbReference type="Proteomes" id="UP001176021">
    <property type="component" value="Unassembled WGS sequence"/>
</dbReference>
<protein>
    <submittedName>
        <fullName evidence="4">DegT/DnrJ/EryC1/StrS family aminotransferase</fullName>
    </submittedName>
</protein>
<dbReference type="InterPro" id="IPR015421">
    <property type="entry name" value="PyrdxlP-dep_Trfase_major"/>
</dbReference>
<dbReference type="InterPro" id="IPR015424">
    <property type="entry name" value="PyrdxlP-dep_Trfase"/>
</dbReference>
<evidence type="ECO:0000313" key="4">
    <source>
        <dbReference type="EMBL" id="MDO0824294.1"/>
    </source>
</evidence>
<organism evidence="4 5">
    <name type="scientific">Desulfosporosinus nitroreducens</name>
    <dbReference type="NCBI Taxonomy" id="2018668"/>
    <lineage>
        <taxon>Bacteria</taxon>
        <taxon>Bacillati</taxon>
        <taxon>Bacillota</taxon>
        <taxon>Clostridia</taxon>
        <taxon>Eubacteriales</taxon>
        <taxon>Desulfitobacteriaceae</taxon>
        <taxon>Desulfosporosinus</taxon>
    </lineage>
</organism>